<accession>A0A151IHC6</accession>
<evidence type="ECO:0000313" key="1">
    <source>
        <dbReference type="EMBL" id="KYN01402.1"/>
    </source>
</evidence>
<gene>
    <name evidence="1" type="ORF">ALC62_07806</name>
</gene>
<reference evidence="1 2" key="1">
    <citation type="submission" date="2016-03" db="EMBL/GenBank/DDBJ databases">
        <title>Cyphomyrmex costatus WGS genome.</title>
        <authorList>
            <person name="Nygaard S."/>
            <person name="Hu H."/>
            <person name="Boomsma J."/>
            <person name="Zhang G."/>
        </authorList>
    </citation>
    <scope>NUCLEOTIDE SEQUENCE [LARGE SCALE GENOMIC DNA]</scope>
    <source>
        <strain evidence="1">MS0001</strain>
        <tissue evidence="1">Whole body</tissue>
    </source>
</reference>
<dbReference type="PANTHER" id="PTHR33053:SF9">
    <property type="entry name" value="AGAP000105-PA"/>
    <property type="match status" value="1"/>
</dbReference>
<dbReference type="Proteomes" id="UP000078542">
    <property type="component" value="Unassembled WGS sequence"/>
</dbReference>
<keyword evidence="2" id="KW-1185">Reference proteome</keyword>
<dbReference type="EMBL" id="KQ977612">
    <property type="protein sequence ID" value="KYN01402.1"/>
    <property type="molecule type" value="Genomic_DNA"/>
</dbReference>
<organism evidence="1 2">
    <name type="scientific">Cyphomyrmex costatus</name>
    <dbReference type="NCBI Taxonomy" id="456900"/>
    <lineage>
        <taxon>Eukaryota</taxon>
        <taxon>Metazoa</taxon>
        <taxon>Ecdysozoa</taxon>
        <taxon>Arthropoda</taxon>
        <taxon>Hexapoda</taxon>
        <taxon>Insecta</taxon>
        <taxon>Pterygota</taxon>
        <taxon>Neoptera</taxon>
        <taxon>Endopterygota</taxon>
        <taxon>Hymenoptera</taxon>
        <taxon>Apocrita</taxon>
        <taxon>Aculeata</taxon>
        <taxon>Formicoidea</taxon>
        <taxon>Formicidae</taxon>
        <taxon>Myrmicinae</taxon>
        <taxon>Cyphomyrmex</taxon>
    </lineage>
</organism>
<sequence>KSDDEINELRKWAVACNISLIHLDKLLQILRKRLLPQLPKSATTFLNTLKATYNIKSMKGVKEHIGEYVYLGIRNGLDNCIDSNVHKNNTIYLQINVDGASPYHSSTKQLWPILCKVIYDPDIYSPFPVTLYYGDTKPGNIDEYLNDFIEEINLLQKDGIYIDEQKYAVQLKHIICDIPARKFLKQIKGHCGYAACERYQSFREQRQEEHHTNISPLLRIQPPIDLIYAFPLDYMHLCCLGIVKRFYVMDLVFNKTAVKLKSSLREELFKQITSIKYFVPDEFQRKPRPFVPNMKASELRFLVLYAGPVIFKNILNPNLYDHFLLLHVALRILCMKNAQSYLKKYFLLLPQFYGEESHVLNAHYLLHLADDVQLEHTLNDISAFPFENQLRLMNKLLRTANKPLAQICRRIHEKNIINKKVTIQPVLSIIRQTKVPDNRQLLLKLRYKNFSISAKQPNNIFMLNDDRIIKVASLGYCCEPIDDLEITGVCWLKKKAIFESPTSSTDLHMWQLEAKPSKGIVKFQLKDIKFKVVQMRLTYKKNNLEYERIFAIPLLHM</sequence>
<proteinExistence type="predicted"/>
<dbReference type="PANTHER" id="PTHR33053">
    <property type="entry name" value="PROTEIN, PUTATIVE-RELATED"/>
    <property type="match status" value="1"/>
</dbReference>
<name>A0A151IHC6_9HYME</name>
<evidence type="ECO:0000313" key="2">
    <source>
        <dbReference type="Proteomes" id="UP000078542"/>
    </source>
</evidence>
<dbReference type="AlphaFoldDB" id="A0A151IHC6"/>
<feature type="non-terminal residue" evidence="1">
    <location>
        <position position="1"/>
    </location>
</feature>
<protein>
    <submittedName>
        <fullName evidence="1">Uncharacterized protein</fullName>
    </submittedName>
</protein>